<dbReference type="Gene3D" id="3.40.190.10">
    <property type="entry name" value="Periplasmic binding protein-like II"/>
    <property type="match status" value="1"/>
</dbReference>
<sequence>MSAARPLTPLRIIAATATLPLLLTACGYGSGAKKEDDKAGAAASGGQKLSAAEVRVGYFPNLTHATALVGLQEGLIAKELGDTKIKPQAFNAGPSEIEALNGGSL</sequence>
<name>A0ABS8B805_9ACTN</name>
<accession>A0ABS8B805</accession>
<evidence type="ECO:0000313" key="1">
    <source>
        <dbReference type="EMBL" id="MCB5180734.1"/>
    </source>
</evidence>
<protein>
    <submittedName>
        <fullName evidence="1">Sulfate ABC transporter substrate-binding protein</fullName>
    </submittedName>
</protein>
<comment type="caution">
    <text evidence="1">The sequence shown here is derived from an EMBL/GenBank/DDBJ whole genome shotgun (WGS) entry which is preliminary data.</text>
</comment>
<reference evidence="1 2" key="1">
    <citation type="submission" date="2021-10" db="EMBL/GenBank/DDBJ databases">
        <title>Streptomyces sp. strain SMC 277, a novel streptomycete isolated from soil.</title>
        <authorList>
            <person name="Chanama M."/>
        </authorList>
    </citation>
    <scope>NUCLEOTIDE SEQUENCE [LARGE SCALE GENOMIC DNA]</scope>
    <source>
        <strain evidence="1 2">SMC 277</strain>
    </source>
</reference>
<dbReference type="PROSITE" id="PS51257">
    <property type="entry name" value="PROKAR_LIPOPROTEIN"/>
    <property type="match status" value="1"/>
</dbReference>
<keyword evidence="2" id="KW-1185">Reference proteome</keyword>
<gene>
    <name evidence="1" type="ORF">LG632_15245</name>
</gene>
<organism evidence="1 2">
    <name type="scientific">Streptomyces antimicrobicus</name>
    <dbReference type="NCBI Taxonomy" id="2883108"/>
    <lineage>
        <taxon>Bacteria</taxon>
        <taxon>Bacillati</taxon>
        <taxon>Actinomycetota</taxon>
        <taxon>Actinomycetes</taxon>
        <taxon>Kitasatosporales</taxon>
        <taxon>Streptomycetaceae</taxon>
        <taxon>Streptomyces</taxon>
    </lineage>
</organism>
<evidence type="ECO:0000313" key="2">
    <source>
        <dbReference type="Proteomes" id="UP001199054"/>
    </source>
</evidence>
<dbReference type="Proteomes" id="UP001199054">
    <property type="component" value="Unassembled WGS sequence"/>
</dbReference>
<proteinExistence type="predicted"/>
<feature type="non-terminal residue" evidence="1">
    <location>
        <position position="105"/>
    </location>
</feature>
<dbReference type="EMBL" id="JAJAUY010000051">
    <property type="protein sequence ID" value="MCB5180734.1"/>
    <property type="molecule type" value="Genomic_DNA"/>
</dbReference>